<name>A0A7M1UP75_9CREN</name>
<keyword evidence="7" id="KW-0645">Protease</keyword>
<feature type="transmembrane region" description="Helical" evidence="5">
    <location>
        <begin position="133"/>
        <end position="155"/>
    </location>
</feature>
<feature type="transmembrane region" description="Helical" evidence="5">
    <location>
        <begin position="70"/>
        <end position="94"/>
    </location>
</feature>
<dbReference type="GeneID" id="59454821"/>
<protein>
    <submittedName>
        <fullName evidence="7">Rhomboid family intramembrane serine protease</fullName>
    </submittedName>
</protein>
<feature type="transmembrane region" description="Helical" evidence="5">
    <location>
        <begin position="20"/>
        <end position="37"/>
    </location>
</feature>
<dbReference type="Gene3D" id="1.20.1540.10">
    <property type="entry name" value="Rhomboid-like"/>
    <property type="match status" value="1"/>
</dbReference>
<feature type="transmembrane region" description="Helical" evidence="5">
    <location>
        <begin position="198"/>
        <end position="219"/>
    </location>
</feature>
<dbReference type="KEGG" id="tcs:IMZ38_05345"/>
<comment type="subcellular location">
    <subcellularLocation>
        <location evidence="1">Membrane</location>
        <topology evidence="1">Multi-pass membrane protein</topology>
    </subcellularLocation>
</comment>
<keyword evidence="8" id="KW-1185">Reference proteome</keyword>
<dbReference type="SUPFAM" id="SSF144091">
    <property type="entry name" value="Rhomboid-like"/>
    <property type="match status" value="1"/>
</dbReference>
<feature type="domain" description="Peptidase S54 rhomboid" evidence="6">
    <location>
        <begin position="67"/>
        <end position="219"/>
    </location>
</feature>
<organism evidence="7 8">
    <name type="scientific">Thermosphaera chiliense</name>
    <dbReference type="NCBI Taxonomy" id="3402707"/>
    <lineage>
        <taxon>Archaea</taxon>
        <taxon>Thermoproteota</taxon>
        <taxon>Thermoprotei</taxon>
        <taxon>Desulfurococcales</taxon>
        <taxon>Desulfurococcaceae</taxon>
        <taxon>Thermosphaera</taxon>
    </lineage>
</organism>
<evidence type="ECO:0000256" key="1">
    <source>
        <dbReference type="ARBA" id="ARBA00004141"/>
    </source>
</evidence>
<evidence type="ECO:0000256" key="2">
    <source>
        <dbReference type="ARBA" id="ARBA00022692"/>
    </source>
</evidence>
<dbReference type="RefSeq" id="WP_193435870.1">
    <property type="nucleotide sequence ID" value="NZ_CP063144.1"/>
</dbReference>
<evidence type="ECO:0000256" key="3">
    <source>
        <dbReference type="ARBA" id="ARBA00022989"/>
    </source>
</evidence>
<feature type="transmembrane region" description="Helical" evidence="5">
    <location>
        <begin position="162"/>
        <end position="186"/>
    </location>
</feature>
<keyword evidence="3 5" id="KW-1133">Transmembrane helix</keyword>
<reference evidence="7 8" key="1">
    <citation type="submission" date="2020-10" db="EMBL/GenBank/DDBJ databases">
        <title>Complete genome sequence of Thermosphaera aggregans strain 3507.</title>
        <authorList>
            <person name="Zayulina K.S."/>
            <person name="Elcheninov A.G."/>
            <person name="Toshchakov S.V."/>
            <person name="Kublanov I.V."/>
            <person name="Kochetkova T.V."/>
        </authorList>
    </citation>
    <scope>NUCLEOTIDE SEQUENCE [LARGE SCALE GENOMIC DNA]</scope>
    <source>
        <strain evidence="7 8">3507</strain>
    </source>
</reference>
<dbReference type="AlphaFoldDB" id="A0A7M1UP75"/>
<dbReference type="GO" id="GO:0006508">
    <property type="term" value="P:proteolysis"/>
    <property type="evidence" value="ECO:0007669"/>
    <property type="project" value="UniProtKB-KW"/>
</dbReference>
<evidence type="ECO:0000256" key="4">
    <source>
        <dbReference type="ARBA" id="ARBA00023136"/>
    </source>
</evidence>
<feature type="transmembrane region" description="Helical" evidence="5">
    <location>
        <begin position="106"/>
        <end position="127"/>
    </location>
</feature>
<evidence type="ECO:0000259" key="6">
    <source>
        <dbReference type="Pfam" id="PF01694"/>
    </source>
</evidence>
<dbReference type="PANTHER" id="PTHR43066:SF11">
    <property type="entry name" value="PEPTIDASE S54 RHOMBOID DOMAIN-CONTAINING PROTEIN"/>
    <property type="match status" value="1"/>
</dbReference>
<dbReference type="GO" id="GO:0016020">
    <property type="term" value="C:membrane"/>
    <property type="evidence" value="ECO:0007669"/>
    <property type="project" value="UniProtKB-SubCell"/>
</dbReference>
<dbReference type="EMBL" id="CP063144">
    <property type="protein sequence ID" value="QOR94065.1"/>
    <property type="molecule type" value="Genomic_DNA"/>
</dbReference>
<dbReference type="Proteomes" id="UP000593766">
    <property type="component" value="Chromosome"/>
</dbReference>
<dbReference type="InterPro" id="IPR035952">
    <property type="entry name" value="Rhomboid-like_sf"/>
</dbReference>
<proteinExistence type="predicted"/>
<dbReference type="OrthoDB" id="26567at2157"/>
<dbReference type="GO" id="GO:0004252">
    <property type="term" value="F:serine-type endopeptidase activity"/>
    <property type="evidence" value="ECO:0007669"/>
    <property type="project" value="InterPro"/>
</dbReference>
<feature type="transmembrane region" description="Helical" evidence="5">
    <location>
        <begin position="417"/>
        <end position="439"/>
    </location>
</feature>
<accession>A0A7M1UP75</accession>
<dbReference type="Pfam" id="PF01694">
    <property type="entry name" value="Rhomboid"/>
    <property type="match status" value="1"/>
</dbReference>
<keyword evidence="7" id="KW-0378">Hydrolase</keyword>
<dbReference type="PANTHER" id="PTHR43066">
    <property type="entry name" value="RHOMBOID-RELATED PROTEIN"/>
    <property type="match status" value="1"/>
</dbReference>
<evidence type="ECO:0000256" key="5">
    <source>
        <dbReference type="SAM" id="Phobius"/>
    </source>
</evidence>
<gene>
    <name evidence="7" type="ORF">IMZ38_05345</name>
</gene>
<evidence type="ECO:0000313" key="8">
    <source>
        <dbReference type="Proteomes" id="UP000593766"/>
    </source>
</evidence>
<keyword evidence="2 5" id="KW-0812">Transmembrane</keyword>
<evidence type="ECO:0000313" key="7">
    <source>
        <dbReference type="EMBL" id="QOR94065.1"/>
    </source>
</evidence>
<feature type="transmembrane region" description="Helical" evidence="5">
    <location>
        <begin position="248"/>
        <end position="272"/>
    </location>
</feature>
<keyword evidence="4 5" id="KW-0472">Membrane</keyword>
<sequence>MNSSMVVVPEQPVRYLKKRPVVTILLVLANLAVYFYTSRARSFLQTDPYYIYTYGFNPLLLPTLEGVKRIFTSMFIHADLFHILFNMLFLYLFGKSVEAVTGSLRFLLLYFIGGLGAVLFHIALIPIGGYEALVIPAVGASGAISAVLGAFFILFPHTRVSLCMFFFFLPICLPLPSSIYLLIWFAEQVIYGYLNLGGVAYFAHAGGFVAGVAAVWLIASGPINRLKTRLTSPLEEYLHSIGVFPRKFYTLGAGTKILVTILLLALLAGFYISWETNKEMTSVYSLSIEAGGVNDTVILYSREGSWIVSQSPVDTVRFVVNRLHPAGLLANPELASRSITNRSIPRYFVEIHGVRTPVNLYIDEAVYDENGLVEVFKGSMRSYFVIITASGEAFLDETKEVSVSFSIWRGQVETLKYINYSVYASAVLTLIAIGVVLAADRFSVVTDVAYE</sequence>
<dbReference type="InterPro" id="IPR022764">
    <property type="entry name" value="Peptidase_S54_rhomboid_dom"/>
</dbReference>